<evidence type="ECO:0000313" key="4">
    <source>
        <dbReference type="EMBL" id="AJM92182.1"/>
    </source>
</evidence>
<dbReference type="PANTHER" id="PTHR23407:SF1">
    <property type="entry name" value="5-FORMYLTETRAHYDROFOLATE CYCLO-LIGASE"/>
    <property type="match status" value="1"/>
</dbReference>
<protein>
    <submittedName>
        <fullName evidence="4">5-formyltetrahydrofolate cyclo-ligase</fullName>
    </submittedName>
</protein>
<keyword evidence="4" id="KW-0436">Ligase</keyword>
<dbReference type="HOGENOM" id="CLU_066245_2_2_2"/>
<organism evidence="4 5">
    <name type="scientific">Nitrosopumilus piranensis</name>
    <dbReference type="NCBI Taxonomy" id="1582439"/>
    <lineage>
        <taxon>Archaea</taxon>
        <taxon>Nitrososphaerota</taxon>
        <taxon>Nitrososphaeria</taxon>
        <taxon>Nitrosopumilales</taxon>
        <taxon>Nitrosopumilaceae</taxon>
        <taxon>Nitrosopumilus</taxon>
    </lineage>
</organism>
<evidence type="ECO:0000313" key="5">
    <source>
        <dbReference type="Proteomes" id="UP000032027"/>
    </source>
</evidence>
<evidence type="ECO:0000256" key="1">
    <source>
        <dbReference type="ARBA" id="ARBA00010638"/>
    </source>
</evidence>
<dbReference type="OrthoDB" id="18307at2157"/>
<keyword evidence="3" id="KW-0067">ATP-binding</keyword>
<dbReference type="GO" id="GO:0035999">
    <property type="term" value="P:tetrahydrofolate interconversion"/>
    <property type="evidence" value="ECO:0007669"/>
    <property type="project" value="TreeGrafter"/>
</dbReference>
<keyword evidence="5" id="KW-1185">Reference proteome</keyword>
<evidence type="ECO:0000256" key="2">
    <source>
        <dbReference type="ARBA" id="ARBA00022741"/>
    </source>
</evidence>
<proteinExistence type="inferred from homology"/>
<dbReference type="Gene3D" id="3.40.50.10420">
    <property type="entry name" value="NagB/RpiA/CoA transferase-like"/>
    <property type="match status" value="1"/>
</dbReference>
<dbReference type="GeneID" id="41600131"/>
<comment type="similarity">
    <text evidence="1">Belongs to the 5-formyltetrahydrofolate cyclo-ligase family.</text>
</comment>
<name>A0A0C5CAI2_9ARCH</name>
<dbReference type="GO" id="GO:0009396">
    <property type="term" value="P:folic acid-containing compound biosynthetic process"/>
    <property type="evidence" value="ECO:0007669"/>
    <property type="project" value="TreeGrafter"/>
</dbReference>
<dbReference type="RefSeq" id="WP_148703074.1">
    <property type="nucleotide sequence ID" value="NZ_CP010868.1"/>
</dbReference>
<dbReference type="NCBIfam" id="TIGR02727">
    <property type="entry name" value="MTHFS_bact"/>
    <property type="match status" value="1"/>
</dbReference>
<sequence length="187" mass="21489">MEDNRGKKSIRNILLEKRDATSFDLMKIASQKINKKLKKIKEFRDAQKIGAYYPIGSEILTQDIIQELLSNGKDVFLPRITDKNIEFKKITDFSSLEKGSFDIMEPKIECETENNLDVILVPTVGITAKGIRLGYGHGFYDRFLAKHKTTTISLTLEKQVVKNIPKSDHDMLIDWIVTEDRIVETQK</sequence>
<dbReference type="PIRSF" id="PIRSF006806">
    <property type="entry name" value="FTHF_cligase"/>
    <property type="match status" value="1"/>
</dbReference>
<reference evidence="4 5" key="3">
    <citation type="journal article" date="2019" name="Int. J. Syst. Evol. Microbiol.">
        <title>Nitrosopumilus adriaticus sp. nov. and Nitrosopumilus piranensis sp. nov., two ammonia-oxidizing archaea from the Adriatic Sea and members of the class Nitrososphaeria.</title>
        <authorList>
            <person name="Bayer B."/>
            <person name="Vojvoda J."/>
            <person name="Reinthaler T."/>
            <person name="Reyes C."/>
            <person name="Pinto M."/>
            <person name="Herndl G.J."/>
        </authorList>
    </citation>
    <scope>NUCLEOTIDE SEQUENCE [LARGE SCALE GENOMIC DNA]</scope>
    <source>
        <strain evidence="4 5">D3C</strain>
    </source>
</reference>
<dbReference type="InterPro" id="IPR002698">
    <property type="entry name" value="FTHF_cligase"/>
</dbReference>
<keyword evidence="2" id="KW-0547">Nucleotide-binding</keyword>
<accession>A0A0C5CAI2</accession>
<evidence type="ECO:0000256" key="3">
    <source>
        <dbReference type="ARBA" id="ARBA00022840"/>
    </source>
</evidence>
<dbReference type="Pfam" id="PF01812">
    <property type="entry name" value="5-FTHF_cyc-lig"/>
    <property type="match status" value="1"/>
</dbReference>
<reference evidence="4 5" key="2">
    <citation type="journal article" date="2016" name="ISME J.">
        <title>Physiological and genomic characterization of two novel marine thaumarchaeal strains indicates niche differentiation.</title>
        <authorList>
            <person name="Bayer B."/>
            <person name="Vojvoda J."/>
            <person name="Offre P."/>
            <person name="Alves R.J."/>
            <person name="Elisabeth N.H."/>
            <person name="Garcia J.A."/>
            <person name="Volland J.M."/>
            <person name="Srivastava A."/>
            <person name="Schleper C."/>
            <person name="Herndl G.J."/>
        </authorList>
    </citation>
    <scope>NUCLEOTIDE SEQUENCE [LARGE SCALE GENOMIC DNA]</scope>
    <source>
        <strain evidence="4 5">D3C</strain>
    </source>
</reference>
<reference evidence="5" key="1">
    <citation type="submission" date="2015-02" db="EMBL/GenBank/DDBJ databases">
        <title>Characterization of two novel Thaumarchaeota isolated from the Northern Adriatic Sea.</title>
        <authorList>
            <person name="Bayer B."/>
            <person name="Vojvoda J."/>
            <person name="Offre P."/>
            <person name="Srivastava A."/>
            <person name="Elisabeth N."/>
            <person name="Garcia J.A.L."/>
            <person name="Schleper C."/>
            <person name="Herndl G.J."/>
        </authorList>
    </citation>
    <scope>NUCLEOTIDE SEQUENCE [LARGE SCALE GENOMIC DNA]</scope>
    <source>
        <strain evidence="5">D3C</strain>
    </source>
</reference>
<dbReference type="GO" id="GO:0030272">
    <property type="term" value="F:5-formyltetrahydrofolate cyclo-ligase activity"/>
    <property type="evidence" value="ECO:0007669"/>
    <property type="project" value="TreeGrafter"/>
</dbReference>
<dbReference type="PATRIC" id="fig|1582439.9.peg.997"/>
<dbReference type="Proteomes" id="UP000032027">
    <property type="component" value="Chromosome"/>
</dbReference>
<gene>
    <name evidence="4" type="ORF">NPIRD3C_0970</name>
</gene>
<dbReference type="EMBL" id="CP010868">
    <property type="protein sequence ID" value="AJM92182.1"/>
    <property type="molecule type" value="Genomic_DNA"/>
</dbReference>
<dbReference type="KEGG" id="nid:NPIRD3C_0970"/>
<dbReference type="InterPro" id="IPR037171">
    <property type="entry name" value="NagB/RpiA_transferase-like"/>
</dbReference>
<dbReference type="AlphaFoldDB" id="A0A0C5CAI2"/>
<dbReference type="GO" id="GO:0005524">
    <property type="term" value="F:ATP binding"/>
    <property type="evidence" value="ECO:0007669"/>
    <property type="project" value="UniProtKB-KW"/>
</dbReference>
<dbReference type="SUPFAM" id="SSF100950">
    <property type="entry name" value="NagB/RpiA/CoA transferase-like"/>
    <property type="match status" value="1"/>
</dbReference>
<dbReference type="InterPro" id="IPR024185">
    <property type="entry name" value="FTHF_cligase-like_sf"/>
</dbReference>
<dbReference type="STRING" id="1582439.NPIRD3C_0970"/>
<dbReference type="PANTHER" id="PTHR23407">
    <property type="entry name" value="ATPASE INHIBITOR/5-FORMYLTETRAHYDROFOLATE CYCLO-LIGASE"/>
    <property type="match status" value="1"/>
</dbReference>